<evidence type="ECO:0000256" key="3">
    <source>
        <dbReference type="ARBA" id="ARBA00022553"/>
    </source>
</evidence>
<dbReference type="InterPro" id="IPR036890">
    <property type="entry name" value="HATPase_C_sf"/>
</dbReference>
<dbReference type="Proteomes" id="UP001393056">
    <property type="component" value="Unassembled WGS sequence"/>
</dbReference>
<evidence type="ECO:0000256" key="2">
    <source>
        <dbReference type="ARBA" id="ARBA00012438"/>
    </source>
</evidence>
<dbReference type="GO" id="GO:0005524">
    <property type="term" value="F:ATP binding"/>
    <property type="evidence" value="ECO:0007669"/>
    <property type="project" value="UniProtKB-KW"/>
</dbReference>
<evidence type="ECO:0000256" key="4">
    <source>
        <dbReference type="SAM" id="Phobius"/>
    </source>
</evidence>
<dbReference type="Gene3D" id="2.130.10.10">
    <property type="entry name" value="YVTN repeat-like/Quinoprotein amine dehydrogenase"/>
    <property type="match status" value="2"/>
</dbReference>
<keyword evidence="4" id="KW-0472">Membrane</keyword>
<sequence length="1000" mass="116486">MSRFLLFILLFQFGFSQQNFHEAWYSADTEHLPQNSVKSISPDKFGFIWMTTENGLVRFDGKNFKTYNNNNRGLSSNRFLYLSGSIEKDSLKTFTESYADNIIINQRTAIKTTQNYLLNSFEEYENNRFYLNNTNNLQTDFFLSKIRTKKGDYYKIEKNRIILFDNKNNKKKVIEHQHKPNDDYFLLNDELVCLSSNGDYIIFNYFISKNNKLDLNNINKKIYNHLTQQYFICTNKEIYIIKKATNKLYLSLLHKQDKPFTYDIKCLYYDIKCNKLFLGTGEKGLGIITLNKFGILTNINSANNNYYATTPFLENTFLTSKGEIYNKNGLINDLKLNQTGNQFGIAIDKNQNIWIPENSNLVCYFHKTNYKTFKKYKFKSILSTIYCDSENKIWIGFRKDDAPLVSVATINANDLNSKPLFIKSLDEPVNFFVELRKDKMILSSLNKKIIHYDKITQKVTKLSSGKNDIRSIFICNDNKIWVCTYSNGFSLFENNRFYKLPIDKSSYLTSAHCIMEDNEGHFWISTNKGLIEVDKKNLLNYIKEKSPVYYNHYDKKNGFLTNEFNGGCEPCNTKLKNGYFVYPSLNGLIAFNPEKVNKILPSGDFYINEVEIANRILYFKDTLKVDRKNNRIRIKIDFPYFGNEDNVYFEAKLQLNKNDKWVKLADDRTITFTNLPPGNHDLLIRKLGDFSTIYKTKQITIVVPFLYYETLWFKIISSILIAFIFVIGIRLRYNYIQKKNIELESTIEERTRTLIKTINELNSTKNNLTKEINQQKKLIGTISHDIKSPLKFINIGINNLEEKSKNIDNIEIQKISNTLNNSSKSLLNFIDNLIEYSKIVLDNSISEDDFVDADVISSEIINLYKEIAISKNNQLNYKNLSNKKILITNKISKIIIGNLVDNALKNTENGTIDITIELKSNKIFLNVTDTGKGFTDAQINYYTTLFNNYEKTKFNFQNNGLGLYLVIELINLLNGDFRINKNNPKGSRIEIIVDSKISNY</sequence>
<dbReference type="InterPro" id="IPR003594">
    <property type="entry name" value="HATPase_dom"/>
</dbReference>
<comment type="caution">
    <text evidence="6">The sequence shown here is derived from an EMBL/GenBank/DDBJ whole genome shotgun (WGS) entry which is preliminary data.</text>
</comment>
<evidence type="ECO:0000313" key="7">
    <source>
        <dbReference type="Proteomes" id="UP001393056"/>
    </source>
</evidence>
<accession>A0ABU9IAN6</accession>
<evidence type="ECO:0000313" key="6">
    <source>
        <dbReference type="EMBL" id="MEL1248827.1"/>
    </source>
</evidence>
<keyword evidence="6" id="KW-0547">Nucleotide-binding</keyword>
<dbReference type="EMBL" id="JBBYHT010000007">
    <property type="protein sequence ID" value="MEL1248827.1"/>
    <property type="molecule type" value="Genomic_DNA"/>
</dbReference>
<dbReference type="InterPro" id="IPR015943">
    <property type="entry name" value="WD40/YVTN_repeat-like_dom_sf"/>
</dbReference>
<gene>
    <name evidence="6" type="ORF">AAEO58_12310</name>
</gene>
<dbReference type="RefSeq" id="WP_341683690.1">
    <property type="nucleotide sequence ID" value="NZ_JBBYHT010000007.1"/>
</dbReference>
<dbReference type="SUPFAM" id="SSF101898">
    <property type="entry name" value="NHL repeat"/>
    <property type="match status" value="1"/>
</dbReference>
<reference evidence="6 7" key="1">
    <citation type="submission" date="2024-04" db="EMBL/GenBank/DDBJ databases">
        <title>Flavobacterium sp. DGU41 16S ribosomal RNA gene Genome sequencing and assembly.</title>
        <authorList>
            <person name="Park S."/>
        </authorList>
    </citation>
    <scope>NUCLEOTIDE SEQUENCE [LARGE SCALE GENOMIC DNA]</scope>
    <source>
        <strain evidence="6 7">DGU41</strain>
    </source>
</reference>
<comment type="catalytic activity">
    <reaction evidence="1">
        <text>ATP + protein L-histidine = ADP + protein N-phospho-L-histidine.</text>
        <dbReference type="EC" id="2.7.13.3"/>
    </reaction>
</comment>
<proteinExistence type="predicted"/>
<dbReference type="Pfam" id="PF02518">
    <property type="entry name" value="HATPase_c"/>
    <property type="match status" value="1"/>
</dbReference>
<dbReference type="SMART" id="SM00388">
    <property type="entry name" value="HisKA"/>
    <property type="match status" value="1"/>
</dbReference>
<keyword evidence="4" id="KW-0812">Transmembrane</keyword>
<dbReference type="Gene3D" id="2.60.40.10">
    <property type="entry name" value="Immunoglobulins"/>
    <property type="match status" value="1"/>
</dbReference>
<evidence type="ECO:0000256" key="1">
    <source>
        <dbReference type="ARBA" id="ARBA00000085"/>
    </source>
</evidence>
<evidence type="ECO:0000259" key="5">
    <source>
        <dbReference type="PROSITE" id="PS50109"/>
    </source>
</evidence>
<dbReference type="EC" id="2.7.13.3" evidence="2"/>
<feature type="domain" description="Histidine kinase" evidence="5">
    <location>
        <begin position="781"/>
        <end position="997"/>
    </location>
</feature>
<dbReference type="InterPro" id="IPR013783">
    <property type="entry name" value="Ig-like_fold"/>
</dbReference>
<dbReference type="Gene3D" id="3.30.565.10">
    <property type="entry name" value="Histidine kinase-like ATPase, C-terminal domain"/>
    <property type="match status" value="1"/>
</dbReference>
<dbReference type="CDD" id="cd00082">
    <property type="entry name" value="HisKA"/>
    <property type="match status" value="1"/>
</dbReference>
<dbReference type="InterPro" id="IPR036097">
    <property type="entry name" value="HisK_dim/P_sf"/>
</dbReference>
<dbReference type="SMART" id="SM00387">
    <property type="entry name" value="HATPase_c"/>
    <property type="match status" value="1"/>
</dbReference>
<keyword evidence="3" id="KW-0597">Phosphoprotein</keyword>
<name>A0ABU9IAN6_9FLAO</name>
<organism evidence="6 7">
    <name type="scientific">Flavobacterium helocola</name>
    <dbReference type="NCBI Taxonomy" id="3139139"/>
    <lineage>
        <taxon>Bacteria</taxon>
        <taxon>Pseudomonadati</taxon>
        <taxon>Bacteroidota</taxon>
        <taxon>Flavobacteriia</taxon>
        <taxon>Flavobacteriales</taxon>
        <taxon>Flavobacteriaceae</taxon>
        <taxon>Flavobacterium</taxon>
    </lineage>
</organism>
<dbReference type="InterPro" id="IPR003661">
    <property type="entry name" value="HisK_dim/P_dom"/>
</dbReference>
<dbReference type="SUPFAM" id="SSF55874">
    <property type="entry name" value="ATPase domain of HSP90 chaperone/DNA topoisomerase II/histidine kinase"/>
    <property type="match status" value="1"/>
</dbReference>
<protein>
    <recommendedName>
        <fullName evidence="2">histidine kinase</fullName>
        <ecNumber evidence="2">2.7.13.3</ecNumber>
    </recommendedName>
</protein>
<feature type="transmembrane region" description="Helical" evidence="4">
    <location>
        <begin position="711"/>
        <end position="731"/>
    </location>
</feature>
<dbReference type="PANTHER" id="PTHR43547">
    <property type="entry name" value="TWO-COMPONENT HISTIDINE KINASE"/>
    <property type="match status" value="1"/>
</dbReference>
<dbReference type="PROSITE" id="PS50109">
    <property type="entry name" value="HIS_KIN"/>
    <property type="match status" value="1"/>
</dbReference>
<keyword evidence="6" id="KW-0067">ATP-binding</keyword>
<dbReference type="SUPFAM" id="SSF47384">
    <property type="entry name" value="Homodimeric domain of signal transducing histidine kinase"/>
    <property type="match status" value="1"/>
</dbReference>
<keyword evidence="7" id="KW-1185">Reference proteome</keyword>
<dbReference type="Gene3D" id="1.10.287.130">
    <property type="match status" value="1"/>
</dbReference>
<keyword evidence="4" id="KW-1133">Transmembrane helix</keyword>
<dbReference type="InterPro" id="IPR005467">
    <property type="entry name" value="His_kinase_dom"/>
</dbReference>
<dbReference type="PANTHER" id="PTHR43547:SF2">
    <property type="entry name" value="HYBRID SIGNAL TRANSDUCTION HISTIDINE KINASE C"/>
    <property type="match status" value="1"/>
</dbReference>